<gene>
    <name evidence="1" type="ORF">EGW08_016522</name>
</gene>
<dbReference type="Proteomes" id="UP000271974">
    <property type="component" value="Unassembled WGS sequence"/>
</dbReference>
<evidence type="ECO:0000313" key="1">
    <source>
        <dbReference type="EMBL" id="RUS75707.1"/>
    </source>
</evidence>
<proteinExistence type="predicted"/>
<organism evidence="1 2">
    <name type="scientific">Elysia chlorotica</name>
    <name type="common">Eastern emerald elysia</name>
    <name type="synonym">Sea slug</name>
    <dbReference type="NCBI Taxonomy" id="188477"/>
    <lineage>
        <taxon>Eukaryota</taxon>
        <taxon>Metazoa</taxon>
        <taxon>Spiralia</taxon>
        <taxon>Lophotrochozoa</taxon>
        <taxon>Mollusca</taxon>
        <taxon>Gastropoda</taxon>
        <taxon>Heterobranchia</taxon>
        <taxon>Euthyneura</taxon>
        <taxon>Panpulmonata</taxon>
        <taxon>Sacoglossa</taxon>
        <taxon>Placobranchoidea</taxon>
        <taxon>Plakobranchidae</taxon>
        <taxon>Elysia</taxon>
    </lineage>
</organism>
<dbReference type="EMBL" id="RQTK01000717">
    <property type="protein sequence ID" value="RUS75707.1"/>
    <property type="molecule type" value="Genomic_DNA"/>
</dbReference>
<sequence length="103" mass="12179">MRQECTYRKIQHTVFHACNQIHLNKKLNLNMYITALHFVFNFVCKLYKFEILRKKHLMIFPLLGVSGSKNIFLKKKITGISKCTQKKIKTSQIHCMLNDLANH</sequence>
<reference evidence="1 2" key="1">
    <citation type="submission" date="2019-01" db="EMBL/GenBank/DDBJ databases">
        <title>A draft genome assembly of the solar-powered sea slug Elysia chlorotica.</title>
        <authorList>
            <person name="Cai H."/>
            <person name="Li Q."/>
            <person name="Fang X."/>
            <person name="Li J."/>
            <person name="Curtis N.E."/>
            <person name="Altenburger A."/>
            <person name="Shibata T."/>
            <person name="Feng M."/>
            <person name="Maeda T."/>
            <person name="Schwartz J.A."/>
            <person name="Shigenobu S."/>
            <person name="Lundholm N."/>
            <person name="Nishiyama T."/>
            <person name="Yang H."/>
            <person name="Hasebe M."/>
            <person name="Li S."/>
            <person name="Pierce S.K."/>
            <person name="Wang J."/>
        </authorList>
    </citation>
    <scope>NUCLEOTIDE SEQUENCE [LARGE SCALE GENOMIC DNA]</scope>
    <source>
        <strain evidence="1">EC2010</strain>
        <tissue evidence="1">Whole organism of an adult</tissue>
    </source>
</reference>
<keyword evidence="2" id="KW-1185">Reference proteome</keyword>
<accession>A0A3S1AYW6</accession>
<protein>
    <submittedName>
        <fullName evidence="1">Uncharacterized protein</fullName>
    </submittedName>
</protein>
<name>A0A3S1AYW6_ELYCH</name>
<evidence type="ECO:0000313" key="2">
    <source>
        <dbReference type="Proteomes" id="UP000271974"/>
    </source>
</evidence>
<dbReference type="AlphaFoldDB" id="A0A3S1AYW6"/>
<comment type="caution">
    <text evidence="1">The sequence shown here is derived from an EMBL/GenBank/DDBJ whole genome shotgun (WGS) entry which is preliminary data.</text>
</comment>